<reference evidence="1" key="1">
    <citation type="submission" date="2021-01" db="UniProtKB">
        <authorList>
            <consortium name="EnsemblMetazoa"/>
        </authorList>
    </citation>
    <scope>IDENTIFICATION</scope>
</reference>
<dbReference type="KEGG" id="vde:111244897"/>
<evidence type="ECO:0000313" key="2">
    <source>
        <dbReference type="Proteomes" id="UP000594260"/>
    </source>
</evidence>
<dbReference type="AlphaFoldDB" id="A0A7M7J887"/>
<keyword evidence="2" id="KW-1185">Reference proteome</keyword>
<accession>A0A7M7J887</accession>
<organism evidence="1 2">
    <name type="scientific">Varroa destructor</name>
    <name type="common">Honeybee mite</name>
    <dbReference type="NCBI Taxonomy" id="109461"/>
    <lineage>
        <taxon>Eukaryota</taxon>
        <taxon>Metazoa</taxon>
        <taxon>Ecdysozoa</taxon>
        <taxon>Arthropoda</taxon>
        <taxon>Chelicerata</taxon>
        <taxon>Arachnida</taxon>
        <taxon>Acari</taxon>
        <taxon>Parasitiformes</taxon>
        <taxon>Mesostigmata</taxon>
        <taxon>Gamasina</taxon>
        <taxon>Dermanyssoidea</taxon>
        <taxon>Varroidae</taxon>
        <taxon>Varroa</taxon>
    </lineage>
</organism>
<sequence length="91" mass="10449">MRTFNQLVFIALGAVWFVGVLSGATFGYGGYGVYGGGWPYGGYGLNRYAYGYYNNPFYYRRFARMYDPFYTSRGGYFNRGGYGNYYGGYYL</sequence>
<dbReference type="InParanoid" id="A0A7M7J887"/>
<evidence type="ECO:0000313" key="1">
    <source>
        <dbReference type="EnsemblMetazoa" id="XP_022648170"/>
    </source>
</evidence>
<name>A0A7M7J887_VARDE</name>
<dbReference type="Proteomes" id="UP000594260">
    <property type="component" value="Unplaced"/>
</dbReference>
<dbReference type="RefSeq" id="XP_022648170.1">
    <property type="nucleotide sequence ID" value="XM_022792435.1"/>
</dbReference>
<proteinExistence type="predicted"/>
<dbReference type="GeneID" id="111244897"/>
<protein>
    <submittedName>
        <fullName evidence="1">Uncharacterized protein</fullName>
    </submittedName>
</protein>
<dbReference type="EnsemblMetazoa" id="XM_022792435">
    <property type="protein sequence ID" value="XP_022648170"/>
    <property type="gene ID" value="LOC111244897"/>
</dbReference>